<dbReference type="PANTHER" id="PTHR45622">
    <property type="entry name" value="UBIQUITIN-PROTEIN LIGASE E3A-RELATED"/>
    <property type="match status" value="1"/>
</dbReference>
<dbReference type="AlphaFoldDB" id="A0A2G9SCC1"/>
<reference evidence="8" key="1">
    <citation type="journal article" date="2017" name="Nat. Commun.">
        <title>The North American bullfrog draft genome provides insight into hormonal regulation of long noncoding RNA.</title>
        <authorList>
            <person name="Hammond S.A."/>
            <person name="Warren R.L."/>
            <person name="Vandervalk B.P."/>
            <person name="Kucuk E."/>
            <person name="Khan H."/>
            <person name="Gibb E.A."/>
            <person name="Pandoh P."/>
            <person name="Kirk H."/>
            <person name="Zhao Y."/>
            <person name="Jones M."/>
            <person name="Mungall A.J."/>
            <person name="Coope R."/>
            <person name="Pleasance S."/>
            <person name="Moore R.A."/>
            <person name="Holt R.A."/>
            <person name="Round J.M."/>
            <person name="Ohora S."/>
            <person name="Walle B.V."/>
            <person name="Veldhoen N."/>
            <person name="Helbing C.C."/>
            <person name="Birol I."/>
        </authorList>
    </citation>
    <scope>NUCLEOTIDE SEQUENCE [LARGE SCALE GENOMIC DNA]</scope>
</reference>
<evidence type="ECO:0000256" key="1">
    <source>
        <dbReference type="ARBA" id="ARBA00022679"/>
    </source>
</evidence>
<feature type="domain" description="HECT" evidence="6">
    <location>
        <begin position="31"/>
        <end position="77"/>
    </location>
</feature>
<sequence>MSTSYAVTMLSDRPPFHLPTPLETLCFVEHNWFHLIGIMCGLAIYNFTVVDLHFPLVLYKKLLNVPANLEDLKELSPTEGREEKTADETGTTYLGRFVSSLRVKSSHFMFTTTLREIQGTAHVNTLYSEVYIIKKICFF</sequence>
<comment type="caution">
    <text evidence="4">Lacks conserved residue(s) required for the propagation of feature annotation.</text>
</comment>
<evidence type="ECO:0000313" key="7">
    <source>
        <dbReference type="EMBL" id="PIO37725.1"/>
    </source>
</evidence>
<keyword evidence="5" id="KW-0472">Membrane</keyword>
<protein>
    <recommendedName>
        <fullName evidence="6">HECT domain-containing protein</fullName>
    </recommendedName>
</protein>
<evidence type="ECO:0000256" key="3">
    <source>
        <dbReference type="ARBA" id="ARBA00022786"/>
    </source>
</evidence>
<keyword evidence="2" id="KW-0677">Repeat</keyword>
<dbReference type="InterPro" id="IPR051709">
    <property type="entry name" value="Ub-ligase/GTPase-reg"/>
</dbReference>
<dbReference type="Gene3D" id="3.90.1750.10">
    <property type="entry name" value="Hect, E3 ligase catalytic domains"/>
    <property type="match status" value="1"/>
</dbReference>
<keyword evidence="1" id="KW-0808">Transferase</keyword>
<keyword evidence="5" id="KW-0812">Transmembrane</keyword>
<dbReference type="GO" id="GO:0061630">
    <property type="term" value="F:ubiquitin protein ligase activity"/>
    <property type="evidence" value="ECO:0007669"/>
    <property type="project" value="TreeGrafter"/>
</dbReference>
<evidence type="ECO:0000313" key="8">
    <source>
        <dbReference type="Proteomes" id="UP000228934"/>
    </source>
</evidence>
<keyword evidence="8" id="KW-1185">Reference proteome</keyword>
<evidence type="ECO:0000256" key="2">
    <source>
        <dbReference type="ARBA" id="ARBA00022737"/>
    </source>
</evidence>
<keyword evidence="3 4" id="KW-0833">Ubl conjugation pathway</keyword>
<accession>A0A2G9SCC1</accession>
<dbReference type="GO" id="GO:0016567">
    <property type="term" value="P:protein ubiquitination"/>
    <property type="evidence" value="ECO:0007669"/>
    <property type="project" value="TreeGrafter"/>
</dbReference>
<dbReference type="GO" id="GO:0005737">
    <property type="term" value="C:cytoplasm"/>
    <property type="evidence" value="ECO:0007669"/>
    <property type="project" value="TreeGrafter"/>
</dbReference>
<dbReference type="InterPro" id="IPR000569">
    <property type="entry name" value="HECT_dom"/>
</dbReference>
<proteinExistence type="predicted"/>
<gene>
    <name evidence="7" type="ORF">AB205_0090830</name>
</gene>
<dbReference type="SUPFAM" id="SSF56204">
    <property type="entry name" value="Hect, E3 ligase catalytic domain"/>
    <property type="match status" value="1"/>
</dbReference>
<evidence type="ECO:0000256" key="5">
    <source>
        <dbReference type="SAM" id="Phobius"/>
    </source>
</evidence>
<dbReference type="Proteomes" id="UP000228934">
    <property type="component" value="Unassembled WGS sequence"/>
</dbReference>
<dbReference type="InterPro" id="IPR035983">
    <property type="entry name" value="Hect_E3_ubiquitin_ligase"/>
</dbReference>
<name>A0A2G9SCC1_AQUCT</name>
<dbReference type="EMBL" id="KV924784">
    <property type="protein sequence ID" value="PIO37725.1"/>
    <property type="molecule type" value="Genomic_DNA"/>
</dbReference>
<dbReference type="PROSITE" id="PS50237">
    <property type="entry name" value="HECT"/>
    <property type="match status" value="1"/>
</dbReference>
<dbReference type="Pfam" id="PF00632">
    <property type="entry name" value="HECT"/>
    <property type="match status" value="1"/>
</dbReference>
<evidence type="ECO:0000259" key="6">
    <source>
        <dbReference type="PROSITE" id="PS50237"/>
    </source>
</evidence>
<organism evidence="7 8">
    <name type="scientific">Aquarana catesbeiana</name>
    <name type="common">American bullfrog</name>
    <name type="synonym">Rana catesbeiana</name>
    <dbReference type="NCBI Taxonomy" id="8400"/>
    <lineage>
        <taxon>Eukaryota</taxon>
        <taxon>Metazoa</taxon>
        <taxon>Chordata</taxon>
        <taxon>Craniata</taxon>
        <taxon>Vertebrata</taxon>
        <taxon>Euteleostomi</taxon>
        <taxon>Amphibia</taxon>
        <taxon>Batrachia</taxon>
        <taxon>Anura</taxon>
        <taxon>Neobatrachia</taxon>
        <taxon>Ranoidea</taxon>
        <taxon>Ranidae</taxon>
        <taxon>Aquarana</taxon>
    </lineage>
</organism>
<dbReference type="GO" id="GO:0006511">
    <property type="term" value="P:ubiquitin-dependent protein catabolic process"/>
    <property type="evidence" value="ECO:0007669"/>
    <property type="project" value="TreeGrafter"/>
</dbReference>
<keyword evidence="5" id="KW-1133">Transmembrane helix</keyword>
<feature type="transmembrane region" description="Helical" evidence="5">
    <location>
        <begin position="32"/>
        <end position="54"/>
    </location>
</feature>
<dbReference type="OrthoDB" id="8068875at2759"/>
<dbReference type="PANTHER" id="PTHR45622:SF18">
    <property type="entry name" value="E3 UBIQUITIN-PROTEIN LIGASE HERC3-RELATED"/>
    <property type="match status" value="1"/>
</dbReference>
<evidence type="ECO:0000256" key="4">
    <source>
        <dbReference type="PROSITE-ProRule" id="PRU00104"/>
    </source>
</evidence>